<proteinExistence type="predicted"/>
<keyword evidence="2" id="KW-0812">Transmembrane</keyword>
<feature type="compositionally biased region" description="Acidic residues" evidence="1">
    <location>
        <begin position="47"/>
        <end position="56"/>
    </location>
</feature>
<evidence type="ECO:0000256" key="1">
    <source>
        <dbReference type="SAM" id="MobiDB-lite"/>
    </source>
</evidence>
<comment type="caution">
    <text evidence="3">The sequence shown here is derived from an EMBL/GenBank/DDBJ whole genome shotgun (WGS) entry which is preliminary data.</text>
</comment>
<dbReference type="AlphaFoldDB" id="A0AAV4GJU4"/>
<keyword evidence="2" id="KW-0472">Membrane</keyword>
<gene>
    <name evidence="3" type="ORF">ElyMa_006025400</name>
</gene>
<protein>
    <submittedName>
        <fullName evidence="3">Uncharacterized protein</fullName>
    </submittedName>
</protein>
<keyword evidence="4" id="KW-1185">Reference proteome</keyword>
<keyword evidence="2" id="KW-1133">Transmembrane helix</keyword>
<dbReference type="EMBL" id="BMAT01012075">
    <property type="protein sequence ID" value="GFR85320.1"/>
    <property type="molecule type" value="Genomic_DNA"/>
</dbReference>
<dbReference type="Proteomes" id="UP000762676">
    <property type="component" value="Unassembled WGS sequence"/>
</dbReference>
<feature type="region of interest" description="Disordered" evidence="1">
    <location>
        <begin position="41"/>
        <end position="87"/>
    </location>
</feature>
<evidence type="ECO:0000313" key="3">
    <source>
        <dbReference type="EMBL" id="GFR85320.1"/>
    </source>
</evidence>
<organism evidence="3 4">
    <name type="scientific">Elysia marginata</name>
    <dbReference type="NCBI Taxonomy" id="1093978"/>
    <lineage>
        <taxon>Eukaryota</taxon>
        <taxon>Metazoa</taxon>
        <taxon>Spiralia</taxon>
        <taxon>Lophotrochozoa</taxon>
        <taxon>Mollusca</taxon>
        <taxon>Gastropoda</taxon>
        <taxon>Heterobranchia</taxon>
        <taxon>Euthyneura</taxon>
        <taxon>Panpulmonata</taxon>
        <taxon>Sacoglossa</taxon>
        <taxon>Placobranchoidea</taxon>
        <taxon>Plakobranchidae</taxon>
        <taxon>Elysia</taxon>
    </lineage>
</organism>
<feature type="compositionally biased region" description="Acidic residues" evidence="1">
    <location>
        <begin position="65"/>
        <end position="85"/>
    </location>
</feature>
<evidence type="ECO:0000313" key="4">
    <source>
        <dbReference type="Proteomes" id="UP000762676"/>
    </source>
</evidence>
<evidence type="ECO:0000256" key="2">
    <source>
        <dbReference type="SAM" id="Phobius"/>
    </source>
</evidence>
<accession>A0AAV4GJU4</accession>
<reference evidence="3 4" key="1">
    <citation type="journal article" date="2021" name="Elife">
        <title>Chloroplast acquisition without the gene transfer in kleptoplastic sea slugs, Plakobranchus ocellatus.</title>
        <authorList>
            <person name="Maeda T."/>
            <person name="Takahashi S."/>
            <person name="Yoshida T."/>
            <person name="Shimamura S."/>
            <person name="Takaki Y."/>
            <person name="Nagai Y."/>
            <person name="Toyoda A."/>
            <person name="Suzuki Y."/>
            <person name="Arimoto A."/>
            <person name="Ishii H."/>
            <person name="Satoh N."/>
            <person name="Nishiyama T."/>
            <person name="Hasebe M."/>
            <person name="Maruyama T."/>
            <person name="Minagawa J."/>
            <person name="Obokata J."/>
            <person name="Shigenobu S."/>
        </authorList>
    </citation>
    <scope>NUCLEOTIDE SEQUENCE [LARGE SCALE GENOMIC DNA]</scope>
</reference>
<feature type="transmembrane region" description="Helical" evidence="2">
    <location>
        <begin position="85"/>
        <end position="103"/>
    </location>
</feature>
<sequence>MSLLLNGGYGFDVIDHALQKFPYMVNAGSSLLKARRTLVPGPRNGGYDDDDDDDDGGCGGFSGGNDDDEEDEDDDSDDADDDEDGGAMVITTTATMMIMMMMFKSYMKFFLFKLINIFGNYSSTMPVLTD</sequence>
<name>A0AAV4GJU4_9GAST</name>